<protein>
    <submittedName>
        <fullName evidence="1">Uncharacterized protein</fullName>
    </submittedName>
</protein>
<dbReference type="AlphaFoldDB" id="K5DN94"/>
<name>K5DN94_RHOBT</name>
<accession>K5DN94</accession>
<comment type="caution">
    <text evidence="1">The sequence shown here is derived from an EMBL/GenBank/DDBJ whole genome shotgun (WGS) entry which is preliminary data.</text>
</comment>
<dbReference type="EMBL" id="AMCW01000018">
    <property type="protein sequence ID" value="EKK03968.1"/>
    <property type="molecule type" value="Genomic_DNA"/>
</dbReference>
<proteinExistence type="predicted"/>
<dbReference type="Proteomes" id="UP000007993">
    <property type="component" value="Unassembled WGS sequence"/>
</dbReference>
<gene>
    <name evidence="1" type="ORF">RBSH_00709</name>
</gene>
<evidence type="ECO:0000313" key="2">
    <source>
        <dbReference type="Proteomes" id="UP000007993"/>
    </source>
</evidence>
<reference evidence="1 2" key="1">
    <citation type="journal article" date="2013" name="Mar. Genomics">
        <title>Expression of sulfatases in Rhodopirellula baltica and the diversity of sulfatases in the genus Rhodopirellula.</title>
        <authorList>
            <person name="Wegner C.E."/>
            <person name="Richter-Heitmann T."/>
            <person name="Klindworth A."/>
            <person name="Klockow C."/>
            <person name="Richter M."/>
            <person name="Achstetter T."/>
            <person name="Glockner F.O."/>
            <person name="Harder J."/>
        </authorList>
    </citation>
    <scope>NUCLEOTIDE SEQUENCE [LARGE SCALE GENOMIC DNA]</scope>
    <source>
        <strain evidence="1 2">SH28</strain>
    </source>
</reference>
<sequence>MVAKTRTSFATHCLDFNRPRNTGDLAAIERPSVSTFSNHTLTYLSHD</sequence>
<organism evidence="1 2">
    <name type="scientific">Rhodopirellula baltica SH28</name>
    <dbReference type="NCBI Taxonomy" id="993517"/>
    <lineage>
        <taxon>Bacteria</taxon>
        <taxon>Pseudomonadati</taxon>
        <taxon>Planctomycetota</taxon>
        <taxon>Planctomycetia</taxon>
        <taxon>Pirellulales</taxon>
        <taxon>Pirellulaceae</taxon>
        <taxon>Rhodopirellula</taxon>
    </lineage>
</organism>
<dbReference type="PATRIC" id="fig|993517.3.peg.777"/>
<evidence type="ECO:0000313" key="1">
    <source>
        <dbReference type="EMBL" id="EKK03968.1"/>
    </source>
</evidence>